<evidence type="ECO:0000313" key="2">
    <source>
        <dbReference type="Proteomes" id="UP000249497"/>
    </source>
</evidence>
<organism evidence="1 2">
    <name type="scientific">Aspergillus japonicus CBS 114.51</name>
    <dbReference type="NCBI Taxonomy" id="1448312"/>
    <lineage>
        <taxon>Eukaryota</taxon>
        <taxon>Fungi</taxon>
        <taxon>Dikarya</taxon>
        <taxon>Ascomycota</taxon>
        <taxon>Pezizomycotina</taxon>
        <taxon>Eurotiomycetes</taxon>
        <taxon>Eurotiomycetidae</taxon>
        <taxon>Eurotiales</taxon>
        <taxon>Aspergillaceae</taxon>
        <taxon>Aspergillus</taxon>
        <taxon>Aspergillus subgen. Circumdati</taxon>
    </lineage>
</organism>
<proteinExistence type="predicted"/>
<gene>
    <name evidence="1" type="ORF">BO86DRAFT_168522</name>
</gene>
<dbReference type="OrthoDB" id="10523050at2759"/>
<evidence type="ECO:0000313" key="1">
    <source>
        <dbReference type="EMBL" id="RAH79005.1"/>
    </source>
</evidence>
<dbReference type="EMBL" id="KZ824819">
    <property type="protein sequence ID" value="RAH79005.1"/>
    <property type="molecule type" value="Genomic_DNA"/>
</dbReference>
<reference evidence="1 2" key="1">
    <citation type="submission" date="2018-02" db="EMBL/GenBank/DDBJ databases">
        <title>The genomes of Aspergillus section Nigri reveals drivers in fungal speciation.</title>
        <authorList>
            <consortium name="DOE Joint Genome Institute"/>
            <person name="Vesth T.C."/>
            <person name="Nybo J."/>
            <person name="Theobald S."/>
            <person name="Brandl J."/>
            <person name="Frisvad J.C."/>
            <person name="Nielsen K.F."/>
            <person name="Lyhne E.K."/>
            <person name="Kogle M.E."/>
            <person name="Kuo A."/>
            <person name="Riley R."/>
            <person name="Clum A."/>
            <person name="Nolan M."/>
            <person name="Lipzen A."/>
            <person name="Salamov A."/>
            <person name="Henrissat B."/>
            <person name="Wiebenga A."/>
            <person name="De vries R.P."/>
            <person name="Grigoriev I.V."/>
            <person name="Mortensen U.H."/>
            <person name="Andersen M.R."/>
            <person name="Baker S.E."/>
        </authorList>
    </citation>
    <scope>NUCLEOTIDE SEQUENCE [LARGE SCALE GENOMIC DNA]</scope>
    <source>
        <strain evidence="1 2">CBS 114.51</strain>
    </source>
</reference>
<keyword evidence="2" id="KW-1185">Reference proteome</keyword>
<dbReference type="AlphaFoldDB" id="A0A8T8WT37"/>
<accession>A0A8T8WT37</accession>
<sequence>MAVLQVSSRVLSLCASSSLLLSFTLSLSHSLNRLVHLCRVLPLFVHPQRRKRIDCRPSYGRPFFFVGGLIVYYRGSSWSMPFNHAAAMFQPSILVRSWYSACGISVS</sequence>
<dbReference type="RefSeq" id="XP_025524899.1">
    <property type="nucleotide sequence ID" value="XM_025666487.1"/>
</dbReference>
<dbReference type="Proteomes" id="UP000249497">
    <property type="component" value="Unassembled WGS sequence"/>
</dbReference>
<protein>
    <submittedName>
        <fullName evidence="1">Uncharacterized protein</fullName>
    </submittedName>
</protein>
<dbReference type="GeneID" id="37170179"/>
<name>A0A8T8WT37_ASPJA</name>